<evidence type="ECO:0000313" key="2">
    <source>
        <dbReference type="EMBL" id="JAD88569.1"/>
    </source>
</evidence>
<feature type="region of interest" description="Disordered" evidence="1">
    <location>
        <begin position="35"/>
        <end position="62"/>
    </location>
</feature>
<name>A0A0A9DJ13_ARUDO</name>
<organism evidence="2">
    <name type="scientific">Arundo donax</name>
    <name type="common">Giant reed</name>
    <name type="synonym">Donax arundinaceus</name>
    <dbReference type="NCBI Taxonomy" id="35708"/>
    <lineage>
        <taxon>Eukaryota</taxon>
        <taxon>Viridiplantae</taxon>
        <taxon>Streptophyta</taxon>
        <taxon>Embryophyta</taxon>
        <taxon>Tracheophyta</taxon>
        <taxon>Spermatophyta</taxon>
        <taxon>Magnoliopsida</taxon>
        <taxon>Liliopsida</taxon>
        <taxon>Poales</taxon>
        <taxon>Poaceae</taxon>
        <taxon>PACMAD clade</taxon>
        <taxon>Arundinoideae</taxon>
        <taxon>Arundineae</taxon>
        <taxon>Arundo</taxon>
    </lineage>
</organism>
<dbReference type="EMBL" id="GBRH01209326">
    <property type="protein sequence ID" value="JAD88569.1"/>
    <property type="molecule type" value="Transcribed_RNA"/>
</dbReference>
<accession>A0A0A9DJ13</accession>
<sequence length="62" mass="6769">MPVKLASINFCSSWSPWSNTFSVLSCSALPLASRRRGSAEKEMSPPSSRNSPMARAKIHTES</sequence>
<protein>
    <submittedName>
        <fullName evidence="2">Uncharacterized protein</fullName>
    </submittedName>
</protein>
<reference evidence="2" key="2">
    <citation type="journal article" date="2015" name="Data Brief">
        <title>Shoot transcriptome of the giant reed, Arundo donax.</title>
        <authorList>
            <person name="Barrero R.A."/>
            <person name="Guerrero F.D."/>
            <person name="Moolhuijzen P."/>
            <person name="Goolsby J.A."/>
            <person name="Tidwell J."/>
            <person name="Bellgard S.E."/>
            <person name="Bellgard M.I."/>
        </authorList>
    </citation>
    <scope>NUCLEOTIDE SEQUENCE</scope>
    <source>
        <tissue evidence="2">Shoot tissue taken approximately 20 cm above the soil surface</tissue>
    </source>
</reference>
<proteinExistence type="predicted"/>
<reference evidence="2" key="1">
    <citation type="submission" date="2014-09" db="EMBL/GenBank/DDBJ databases">
        <authorList>
            <person name="Magalhaes I.L.F."/>
            <person name="Oliveira U."/>
            <person name="Santos F.R."/>
            <person name="Vidigal T.H.D.A."/>
            <person name="Brescovit A.D."/>
            <person name="Santos A.J."/>
        </authorList>
    </citation>
    <scope>NUCLEOTIDE SEQUENCE</scope>
    <source>
        <tissue evidence="2">Shoot tissue taken approximately 20 cm above the soil surface</tissue>
    </source>
</reference>
<dbReference type="PROSITE" id="PS51257">
    <property type="entry name" value="PROKAR_LIPOPROTEIN"/>
    <property type="match status" value="1"/>
</dbReference>
<dbReference type="AlphaFoldDB" id="A0A0A9DJ13"/>
<evidence type="ECO:0000256" key="1">
    <source>
        <dbReference type="SAM" id="MobiDB-lite"/>
    </source>
</evidence>